<keyword evidence="1" id="KW-0472">Membrane</keyword>
<protein>
    <submittedName>
        <fullName evidence="2">Uncharacterized protein</fullName>
    </submittedName>
</protein>
<comment type="caution">
    <text evidence="2">The sequence shown here is derived from an EMBL/GenBank/DDBJ whole genome shotgun (WGS) entry which is preliminary data.</text>
</comment>
<evidence type="ECO:0000256" key="1">
    <source>
        <dbReference type="SAM" id="Phobius"/>
    </source>
</evidence>
<gene>
    <name evidence="2" type="ORF">HX876_34400</name>
</gene>
<accession>A0A7Y8CP17</accession>
<evidence type="ECO:0000313" key="2">
    <source>
        <dbReference type="EMBL" id="NWC37445.1"/>
    </source>
</evidence>
<keyword evidence="1" id="KW-0812">Transmembrane</keyword>
<sequence>MNMSTHKSLKLLGLVVVVPLALALLSLLIVSFVTIGGLSLMRLATWQEWQIHNYWYFLIARLTLFSLAAWGWVWFRRRTLRAQPVFLKSLKRAEVTAVLGILLIELVRALALWGELV</sequence>
<keyword evidence="1" id="KW-1133">Transmembrane helix</keyword>
<feature type="transmembrane region" description="Helical" evidence="1">
    <location>
        <begin position="12"/>
        <end position="34"/>
    </location>
</feature>
<feature type="transmembrane region" description="Helical" evidence="1">
    <location>
        <begin position="95"/>
        <end position="114"/>
    </location>
</feature>
<proteinExistence type="predicted"/>
<dbReference type="RefSeq" id="WP_177063811.1">
    <property type="nucleotide sequence ID" value="NZ_JACAPB010000047.1"/>
</dbReference>
<evidence type="ECO:0000313" key="3">
    <source>
        <dbReference type="Proteomes" id="UP000520592"/>
    </source>
</evidence>
<dbReference type="AlphaFoldDB" id="A0A7Y8CP17"/>
<feature type="transmembrane region" description="Helical" evidence="1">
    <location>
        <begin position="54"/>
        <end position="75"/>
    </location>
</feature>
<name>A0A7Y8CP17_9PSED</name>
<dbReference type="EMBL" id="JACAQD010000077">
    <property type="protein sequence ID" value="NWC37445.1"/>
    <property type="molecule type" value="Genomic_DNA"/>
</dbReference>
<organism evidence="2 3">
    <name type="scientific">Pseudomonas gingeri</name>
    <dbReference type="NCBI Taxonomy" id="117681"/>
    <lineage>
        <taxon>Bacteria</taxon>
        <taxon>Pseudomonadati</taxon>
        <taxon>Pseudomonadota</taxon>
        <taxon>Gammaproteobacteria</taxon>
        <taxon>Pseudomonadales</taxon>
        <taxon>Pseudomonadaceae</taxon>
        <taxon>Pseudomonas</taxon>
    </lineage>
</organism>
<reference evidence="2 3" key="1">
    <citation type="submission" date="2020-04" db="EMBL/GenBank/DDBJ databases">
        <title>Molecular characterization of pseudomonads from Agaricus bisporus reveal novel blotch 2 pathogens in Western Europe.</title>
        <authorList>
            <person name="Taparia T."/>
            <person name="Krijger M."/>
            <person name="Haynes E."/>
            <person name="Elpinstone J.G."/>
            <person name="Noble R."/>
            <person name="Van Der Wolf J."/>
        </authorList>
    </citation>
    <scope>NUCLEOTIDE SEQUENCE [LARGE SCALE GENOMIC DNA]</scope>
    <source>
        <strain evidence="2 3">IPO3737</strain>
    </source>
</reference>
<dbReference type="Proteomes" id="UP000520592">
    <property type="component" value="Unassembled WGS sequence"/>
</dbReference>